<feature type="binding site" evidence="6">
    <location>
        <begin position="281"/>
        <end position="284"/>
    </location>
    <ligand>
        <name>GTP</name>
        <dbReference type="ChEBI" id="CHEBI:37565"/>
    </ligand>
</feature>
<dbReference type="PANTHER" id="PTHR11702:SF31">
    <property type="entry name" value="MITOCHONDRIAL RIBOSOME-ASSOCIATED GTPASE 2"/>
    <property type="match status" value="1"/>
</dbReference>
<proteinExistence type="inferred from homology"/>
<keyword evidence="2 6" id="KW-0479">Metal-binding</keyword>
<dbReference type="EC" id="3.6.5.-" evidence="6"/>
<keyword evidence="5 6" id="KW-0342">GTP-binding</keyword>
<dbReference type="PIRSF" id="PIRSF002401">
    <property type="entry name" value="GTP_bd_Obg/CgtA"/>
    <property type="match status" value="1"/>
</dbReference>
<evidence type="ECO:0000313" key="10">
    <source>
        <dbReference type="Proteomes" id="UP001320768"/>
    </source>
</evidence>
<evidence type="ECO:0000256" key="2">
    <source>
        <dbReference type="ARBA" id="ARBA00022723"/>
    </source>
</evidence>
<gene>
    <name evidence="9" type="primary">obgE</name>
    <name evidence="6" type="synonym">obg</name>
    <name evidence="9" type="ORF">MKS91_03755</name>
</gene>
<keyword evidence="3 6" id="KW-0547">Nucleotide-binding</keyword>
<dbReference type="NCBIfam" id="NF008956">
    <property type="entry name" value="PRK12299.1"/>
    <property type="match status" value="1"/>
</dbReference>
<dbReference type="HAMAP" id="MF_01454">
    <property type="entry name" value="GTPase_Obg"/>
    <property type="match status" value="1"/>
</dbReference>
<dbReference type="PROSITE" id="PS51710">
    <property type="entry name" value="G_OBG"/>
    <property type="match status" value="1"/>
</dbReference>
<keyword evidence="6" id="KW-0378">Hydrolase</keyword>
<dbReference type="InterPro" id="IPR031167">
    <property type="entry name" value="G_OBG"/>
</dbReference>
<dbReference type="InterPro" id="IPR045086">
    <property type="entry name" value="OBG_GTPase"/>
</dbReference>
<evidence type="ECO:0000259" key="8">
    <source>
        <dbReference type="PROSITE" id="PS51883"/>
    </source>
</evidence>
<evidence type="ECO:0000256" key="5">
    <source>
        <dbReference type="ARBA" id="ARBA00023134"/>
    </source>
</evidence>
<dbReference type="Pfam" id="PF01018">
    <property type="entry name" value="GTP1_OBG"/>
    <property type="match status" value="1"/>
</dbReference>
<dbReference type="InterPro" id="IPR014100">
    <property type="entry name" value="GTP-bd_Obg/CgtA"/>
</dbReference>
<feature type="binding site" evidence="6">
    <location>
        <position position="175"/>
    </location>
    <ligand>
        <name>Mg(2+)</name>
        <dbReference type="ChEBI" id="CHEBI:18420"/>
    </ligand>
</feature>
<evidence type="ECO:0000256" key="6">
    <source>
        <dbReference type="HAMAP-Rule" id="MF_01454"/>
    </source>
</evidence>
<reference evidence="9 10" key="1">
    <citation type="journal article" date="2022" name="Nat. Microbiol.">
        <title>The microbiome of a bacterivorous marine choanoflagellate contains a resource-demanding obligate bacterial associate.</title>
        <authorList>
            <person name="Needham D.M."/>
            <person name="Poirier C."/>
            <person name="Bachy C."/>
            <person name="George E.E."/>
            <person name="Wilken S."/>
            <person name="Yung C.C.M."/>
            <person name="Limardo A.J."/>
            <person name="Morando M."/>
            <person name="Sudek L."/>
            <person name="Malmstrom R.R."/>
            <person name="Keeling P.J."/>
            <person name="Santoro A.E."/>
            <person name="Worden A.Z."/>
        </authorList>
    </citation>
    <scope>NUCLEOTIDE SEQUENCE [LARGE SCALE GENOMIC DNA]</scope>
    <source>
        <strain evidence="9 10">Comchoano-2</strain>
    </source>
</reference>
<comment type="subunit">
    <text evidence="6">Monomer.</text>
</comment>
<dbReference type="CDD" id="cd01898">
    <property type="entry name" value="Obg"/>
    <property type="match status" value="1"/>
</dbReference>
<dbReference type="InterPro" id="IPR005225">
    <property type="entry name" value="Small_GTP-bd"/>
</dbReference>
<protein>
    <recommendedName>
        <fullName evidence="6">GTPase Obg</fullName>
        <ecNumber evidence="6">3.6.5.-</ecNumber>
    </recommendedName>
    <alternativeName>
        <fullName evidence="6">GTP-binding protein Obg</fullName>
    </alternativeName>
</protein>
<keyword evidence="10" id="KW-1185">Reference proteome</keyword>
<organism evidence="9 10">
    <name type="scientific">Candidatus Synchoanobacter obligatus</name>
    <dbReference type="NCBI Taxonomy" id="2919597"/>
    <lineage>
        <taxon>Bacteria</taxon>
        <taxon>Pseudomonadati</taxon>
        <taxon>Pseudomonadota</taxon>
        <taxon>Gammaproteobacteria</taxon>
        <taxon>Candidatus Comchoanobacterales</taxon>
        <taxon>Candidatus Comchoanobacteraceae</taxon>
        <taxon>Candidatus Synchoanobacter</taxon>
    </lineage>
</organism>
<comment type="caution">
    <text evidence="6">Lacks conserved residue(s) required for the propagation of feature annotation.</text>
</comment>
<feature type="binding site" evidence="6">
    <location>
        <begin position="305"/>
        <end position="307"/>
    </location>
    <ligand>
        <name>GTP</name>
        <dbReference type="ChEBI" id="CHEBI:37565"/>
    </ligand>
</feature>
<keyword evidence="4 6" id="KW-0460">Magnesium</keyword>
<evidence type="ECO:0000259" key="7">
    <source>
        <dbReference type="PROSITE" id="PS51710"/>
    </source>
</evidence>
<dbReference type="PROSITE" id="PS51883">
    <property type="entry name" value="OBG"/>
    <property type="match status" value="1"/>
</dbReference>
<feature type="domain" description="OBG-type G" evidence="7">
    <location>
        <begin position="162"/>
        <end position="324"/>
    </location>
</feature>
<comment type="cofactor">
    <cofactor evidence="6">
        <name>Mg(2+)</name>
        <dbReference type="ChEBI" id="CHEBI:18420"/>
    </cofactor>
</comment>
<comment type="similarity">
    <text evidence="1 6">Belongs to the TRAFAC class OBG-HflX-like GTPase superfamily. OBG GTPase family.</text>
</comment>
<comment type="function">
    <text evidence="6">An essential GTPase which binds GTP, GDP and possibly (p)ppGpp with moderate affinity, with high nucleotide exchange rates and a fairly low GTP hydrolysis rate. Plays a role in control of the cell cycle, stress response, ribosome biogenesis and in those bacteria that undergo differentiation, in morphogenesis control.</text>
</comment>
<dbReference type="InterPro" id="IPR006074">
    <property type="entry name" value="GTP1-OBG_CS"/>
</dbReference>
<dbReference type="Gene3D" id="3.40.50.300">
    <property type="entry name" value="P-loop containing nucleotide triphosphate hydrolases"/>
    <property type="match status" value="1"/>
</dbReference>
<dbReference type="PRINTS" id="PR00326">
    <property type="entry name" value="GTP1OBG"/>
</dbReference>
<feature type="binding site" evidence="6">
    <location>
        <begin position="168"/>
        <end position="175"/>
    </location>
    <ligand>
        <name>GTP</name>
        <dbReference type="ChEBI" id="CHEBI:37565"/>
    </ligand>
</feature>
<dbReference type="SUPFAM" id="SSF52540">
    <property type="entry name" value="P-loop containing nucleoside triphosphate hydrolases"/>
    <property type="match status" value="1"/>
</dbReference>
<feature type="binding site" evidence="6">
    <location>
        <position position="195"/>
    </location>
    <ligand>
        <name>Mg(2+)</name>
        <dbReference type="ChEBI" id="CHEBI:18420"/>
    </ligand>
</feature>
<accession>A0ABT1L5F8</accession>
<dbReference type="PANTHER" id="PTHR11702">
    <property type="entry name" value="DEVELOPMENTALLY REGULATED GTP-BINDING PROTEIN-RELATED"/>
    <property type="match status" value="1"/>
</dbReference>
<sequence length="324" mass="34363">MSFIDQATILCSAGSGGNGCVSFRREKCIPLGGPNGGDGGKGGSIILKVTHQTNSLASVQRLHHVRAKGGQNGLGSQKNGRAGEDTIIEVPQGTCVFDADAPDAPIIIDLCQMDQTYTIARGGEGGLGNIRFKSSTNRAPRKATKGDTGEELRIRLELRVLADVGLLGLPNAGKSSLLRKVSGATPKVANYAFTTTKPHVGVVHYHGYKSFVMADIPGLIKGAADGHGMGDRFLKHLMRCRVLLHVVDATLPIDEQIIVIEEEIRSYGHGLLEKPRCFALNKVDAVEDTEALLALFPEAKVFPISALSGQGVEALIDYLGEVCA</sequence>
<feature type="binding site" evidence="6">
    <location>
        <begin position="215"/>
        <end position="218"/>
    </location>
    <ligand>
        <name>GTP</name>
        <dbReference type="ChEBI" id="CHEBI:37565"/>
    </ligand>
</feature>
<dbReference type="InterPro" id="IPR036726">
    <property type="entry name" value="GTP1_OBG_dom_sf"/>
</dbReference>
<evidence type="ECO:0000256" key="1">
    <source>
        <dbReference type="ARBA" id="ARBA00007699"/>
    </source>
</evidence>
<dbReference type="PROSITE" id="PS00905">
    <property type="entry name" value="GTP1_OBG"/>
    <property type="match status" value="1"/>
</dbReference>
<comment type="subcellular location">
    <subcellularLocation>
        <location evidence="6">Cytoplasm</location>
    </subcellularLocation>
</comment>
<dbReference type="InterPro" id="IPR006169">
    <property type="entry name" value="GTP1_OBG_dom"/>
</dbReference>
<dbReference type="Pfam" id="PF01926">
    <property type="entry name" value="MMR_HSR1"/>
    <property type="match status" value="1"/>
</dbReference>
<evidence type="ECO:0000256" key="3">
    <source>
        <dbReference type="ARBA" id="ARBA00022741"/>
    </source>
</evidence>
<dbReference type="Gene3D" id="2.70.210.12">
    <property type="entry name" value="GTP1/OBG domain"/>
    <property type="match status" value="1"/>
</dbReference>
<evidence type="ECO:0000313" key="9">
    <source>
        <dbReference type="EMBL" id="MCP8352404.1"/>
    </source>
</evidence>
<dbReference type="InterPro" id="IPR027417">
    <property type="entry name" value="P-loop_NTPase"/>
</dbReference>
<keyword evidence="6" id="KW-0963">Cytoplasm</keyword>
<dbReference type="Proteomes" id="UP001320768">
    <property type="component" value="Unassembled WGS sequence"/>
</dbReference>
<evidence type="ECO:0000256" key="4">
    <source>
        <dbReference type="ARBA" id="ARBA00022842"/>
    </source>
</evidence>
<dbReference type="EMBL" id="JAKUDN010000002">
    <property type="protein sequence ID" value="MCP8352404.1"/>
    <property type="molecule type" value="Genomic_DNA"/>
</dbReference>
<dbReference type="NCBIfam" id="TIGR00231">
    <property type="entry name" value="small_GTP"/>
    <property type="match status" value="1"/>
</dbReference>
<dbReference type="RefSeq" id="WP_258569509.1">
    <property type="nucleotide sequence ID" value="NZ_JAKUDN010000002.1"/>
</dbReference>
<dbReference type="NCBIfam" id="TIGR02729">
    <property type="entry name" value="Obg_CgtA"/>
    <property type="match status" value="1"/>
</dbReference>
<comment type="caution">
    <text evidence="9">The sequence shown here is derived from an EMBL/GenBank/DDBJ whole genome shotgun (WGS) entry which is preliminary data.</text>
</comment>
<feature type="domain" description="Obg" evidence="8">
    <location>
        <begin position="1"/>
        <end position="161"/>
    </location>
</feature>
<name>A0ABT1L5F8_9GAMM</name>
<dbReference type="SUPFAM" id="SSF82051">
    <property type="entry name" value="Obg GTP-binding protein N-terminal domain"/>
    <property type="match status" value="1"/>
</dbReference>
<dbReference type="InterPro" id="IPR006073">
    <property type="entry name" value="GTP-bd"/>
</dbReference>